<sequence>MGSTSQKRVLIITYYWPPAGGVAVQRWLKFVKYLPNYGWEPVIYTPENPEFFYEDKSLLKDIPEKAKVIKRPIWEPYKIYKSLTGKKGENLGLGFANNEKSKKGALNKLFIWLRGNLLIPDPRIFWVRPSVKFLCNYLKENPADAIITTGPPHSMHLIGFKIKKRCNIPWIADFRDPWTNIDFYKELKLTRLADIIHHRLEQKVLKSSNQVIVVSKQMKREFEELGCKNISVITNGFDIEDIPSKLAPNNNNFTICYVGTMNSARNPLTLWQALRLICSNDNEFASKLEIKIAGQIDSSVIDAIKNNNLEKNFEYLGTVPHNEALELQMSSQVLLLVVNNTPNAKGIVTGKFFEYLAMGKQILAIGPTDGDLAEIIQETDAGNIVDFNDFDGTKQLILKYYNLYKSGGLNTVKTASNKYSRKELTGKLAKILNEITENE</sequence>
<evidence type="ECO:0000259" key="2">
    <source>
        <dbReference type="Pfam" id="PF13439"/>
    </source>
</evidence>
<accession>A0A7D3Y5D8</accession>
<evidence type="ECO:0000313" key="3">
    <source>
        <dbReference type="EMBL" id="QKG80549.1"/>
    </source>
</evidence>
<feature type="domain" description="Glycosyltransferase subfamily 4-like N-terminal" evidence="2">
    <location>
        <begin position="114"/>
        <end position="240"/>
    </location>
</feature>
<proteinExistence type="predicted"/>
<reference evidence="3 4" key="1">
    <citation type="submission" date="2019-07" db="EMBL/GenBank/DDBJ databases">
        <title>Thalassofilum flectens gen. nov., sp. nov., a novel moderate thermophilic anaerobe from a shallow sea hot spring in Kunashir Island (Russia), representing a new family in the order Bacteroidales, and proposal of Thalassofilacea fam. nov.</title>
        <authorList>
            <person name="Kochetkova T.V."/>
            <person name="Podosokorskaya O.A."/>
            <person name="Novikov A."/>
            <person name="Elcheninov A.G."/>
            <person name="Toshchakov S.V."/>
            <person name="Kublanov I.V."/>
        </authorList>
    </citation>
    <scope>NUCLEOTIDE SEQUENCE [LARGE SCALE GENOMIC DNA]</scope>
    <source>
        <strain evidence="3 4">38-H</strain>
    </source>
</reference>
<dbReference type="RefSeq" id="WP_173075371.1">
    <property type="nucleotide sequence ID" value="NZ_CP041345.1"/>
</dbReference>
<dbReference type="KEGG" id="ttz:FHG85_09795"/>
<gene>
    <name evidence="3" type="ORF">FHG85_09795</name>
</gene>
<dbReference type="CDD" id="cd03794">
    <property type="entry name" value="GT4_WbuB-like"/>
    <property type="match status" value="1"/>
</dbReference>
<dbReference type="PANTHER" id="PTHR46401">
    <property type="entry name" value="GLYCOSYLTRANSFERASE WBBK-RELATED"/>
    <property type="match status" value="1"/>
</dbReference>
<keyword evidence="4" id="KW-1185">Reference proteome</keyword>
<evidence type="ECO:0000313" key="4">
    <source>
        <dbReference type="Proteomes" id="UP000500961"/>
    </source>
</evidence>
<dbReference type="AlphaFoldDB" id="A0A7D3Y5D8"/>
<evidence type="ECO:0000256" key="1">
    <source>
        <dbReference type="ARBA" id="ARBA00022679"/>
    </source>
</evidence>
<keyword evidence="1 3" id="KW-0808">Transferase</keyword>
<dbReference type="InterPro" id="IPR028098">
    <property type="entry name" value="Glyco_trans_4-like_N"/>
</dbReference>
<organism evidence="3 4">
    <name type="scientific">Tenuifilum thalassicum</name>
    <dbReference type="NCBI Taxonomy" id="2590900"/>
    <lineage>
        <taxon>Bacteria</taxon>
        <taxon>Pseudomonadati</taxon>
        <taxon>Bacteroidota</taxon>
        <taxon>Bacteroidia</taxon>
        <taxon>Bacteroidales</taxon>
        <taxon>Tenuifilaceae</taxon>
        <taxon>Tenuifilum</taxon>
    </lineage>
</organism>
<dbReference type="GO" id="GO:0009103">
    <property type="term" value="P:lipopolysaccharide biosynthetic process"/>
    <property type="evidence" value="ECO:0007669"/>
    <property type="project" value="TreeGrafter"/>
</dbReference>
<protein>
    <submittedName>
        <fullName evidence="3">Glycosyltransferase family 4 protein</fullName>
    </submittedName>
</protein>
<dbReference type="PANTHER" id="PTHR46401:SF2">
    <property type="entry name" value="GLYCOSYLTRANSFERASE WBBK-RELATED"/>
    <property type="match status" value="1"/>
</dbReference>
<name>A0A7D3Y5D8_9BACT</name>
<dbReference type="Proteomes" id="UP000500961">
    <property type="component" value="Chromosome"/>
</dbReference>
<dbReference type="Pfam" id="PF13439">
    <property type="entry name" value="Glyco_transf_4"/>
    <property type="match status" value="1"/>
</dbReference>
<dbReference type="GO" id="GO:0016757">
    <property type="term" value="F:glycosyltransferase activity"/>
    <property type="evidence" value="ECO:0007669"/>
    <property type="project" value="TreeGrafter"/>
</dbReference>
<dbReference type="Gene3D" id="3.40.50.2000">
    <property type="entry name" value="Glycogen Phosphorylase B"/>
    <property type="match status" value="2"/>
</dbReference>
<dbReference type="EMBL" id="CP041345">
    <property type="protein sequence ID" value="QKG80549.1"/>
    <property type="molecule type" value="Genomic_DNA"/>
</dbReference>
<dbReference type="SUPFAM" id="SSF53756">
    <property type="entry name" value="UDP-Glycosyltransferase/glycogen phosphorylase"/>
    <property type="match status" value="1"/>
</dbReference>